<sequence>MPAGRGRLKPRSSAYPDKTVGSTAAGAEPAAVAADRCRGGRAETSEPRANDADEERATVLGTVAPPAYQQGVWAYGATKRERGRGPRIDPGSARTAGAAADECHGQFPRCPANGRAVRNHGPTER</sequence>
<gene>
    <name evidence="2" type="ORF">GGR12_002468</name>
</gene>
<reference evidence="2 3" key="1">
    <citation type="submission" date="2020-08" db="EMBL/GenBank/DDBJ databases">
        <title>Genomic Encyclopedia of Type Strains, Phase IV (KMG-IV): sequencing the most valuable type-strain genomes for metagenomic binning, comparative biology and taxonomic classification.</title>
        <authorList>
            <person name="Goeker M."/>
        </authorList>
    </citation>
    <scope>NUCLEOTIDE SEQUENCE [LARGE SCALE GENOMIC DNA]</scope>
    <source>
        <strain evidence="2 3">DSM 23960</strain>
    </source>
</reference>
<comment type="caution">
    <text evidence="2">The sequence shown here is derived from an EMBL/GenBank/DDBJ whole genome shotgun (WGS) entry which is preliminary data.</text>
</comment>
<organism evidence="2 3">
    <name type="scientific">Brevundimonas lenta</name>
    <dbReference type="NCBI Taxonomy" id="424796"/>
    <lineage>
        <taxon>Bacteria</taxon>
        <taxon>Pseudomonadati</taxon>
        <taxon>Pseudomonadota</taxon>
        <taxon>Alphaproteobacteria</taxon>
        <taxon>Caulobacterales</taxon>
        <taxon>Caulobacteraceae</taxon>
        <taxon>Brevundimonas</taxon>
    </lineage>
</organism>
<protein>
    <submittedName>
        <fullName evidence="2">Uncharacterized protein</fullName>
    </submittedName>
</protein>
<dbReference type="Proteomes" id="UP000529946">
    <property type="component" value="Unassembled WGS sequence"/>
</dbReference>
<accession>A0A7W6JEF5</accession>
<evidence type="ECO:0000313" key="3">
    <source>
        <dbReference type="Proteomes" id="UP000529946"/>
    </source>
</evidence>
<dbReference type="AlphaFoldDB" id="A0A7W6JEF5"/>
<proteinExistence type="predicted"/>
<dbReference type="EMBL" id="JACIDM010000002">
    <property type="protein sequence ID" value="MBB4083602.1"/>
    <property type="molecule type" value="Genomic_DNA"/>
</dbReference>
<feature type="compositionally biased region" description="Basic residues" evidence="1">
    <location>
        <begin position="1"/>
        <end position="10"/>
    </location>
</feature>
<feature type="region of interest" description="Disordered" evidence="1">
    <location>
        <begin position="1"/>
        <end position="54"/>
    </location>
</feature>
<keyword evidence="3" id="KW-1185">Reference proteome</keyword>
<evidence type="ECO:0000256" key="1">
    <source>
        <dbReference type="SAM" id="MobiDB-lite"/>
    </source>
</evidence>
<name>A0A7W6JEF5_9CAUL</name>
<feature type="compositionally biased region" description="Basic and acidic residues" evidence="1">
    <location>
        <begin position="35"/>
        <end position="54"/>
    </location>
</feature>
<evidence type="ECO:0000313" key="2">
    <source>
        <dbReference type="EMBL" id="MBB4083602.1"/>
    </source>
</evidence>
<feature type="compositionally biased region" description="Low complexity" evidence="1">
    <location>
        <begin position="24"/>
        <end position="34"/>
    </location>
</feature>